<keyword evidence="2" id="KW-1185">Reference proteome</keyword>
<gene>
    <name evidence="1" type="ORF">HAX54_025061</name>
</gene>
<evidence type="ECO:0000313" key="2">
    <source>
        <dbReference type="Proteomes" id="UP000823775"/>
    </source>
</evidence>
<evidence type="ECO:0000313" key="1">
    <source>
        <dbReference type="EMBL" id="MCD9640047.1"/>
    </source>
</evidence>
<reference evidence="1 2" key="1">
    <citation type="journal article" date="2021" name="BMC Genomics">
        <title>Datura genome reveals duplications of psychoactive alkaloid biosynthetic genes and high mutation rate following tissue culture.</title>
        <authorList>
            <person name="Rajewski A."/>
            <person name="Carter-House D."/>
            <person name="Stajich J."/>
            <person name="Litt A."/>
        </authorList>
    </citation>
    <scope>NUCLEOTIDE SEQUENCE [LARGE SCALE GENOMIC DNA]</scope>
    <source>
        <strain evidence="1">AR-01</strain>
    </source>
</reference>
<comment type="caution">
    <text evidence="1">The sequence shown here is derived from an EMBL/GenBank/DDBJ whole genome shotgun (WGS) entry which is preliminary data.</text>
</comment>
<name>A0ABS8V105_DATST</name>
<protein>
    <submittedName>
        <fullName evidence="1">Uncharacterized protein</fullName>
    </submittedName>
</protein>
<accession>A0ABS8V105</accession>
<proteinExistence type="predicted"/>
<organism evidence="1 2">
    <name type="scientific">Datura stramonium</name>
    <name type="common">Jimsonweed</name>
    <name type="synonym">Common thornapple</name>
    <dbReference type="NCBI Taxonomy" id="4076"/>
    <lineage>
        <taxon>Eukaryota</taxon>
        <taxon>Viridiplantae</taxon>
        <taxon>Streptophyta</taxon>
        <taxon>Embryophyta</taxon>
        <taxon>Tracheophyta</taxon>
        <taxon>Spermatophyta</taxon>
        <taxon>Magnoliopsida</taxon>
        <taxon>eudicotyledons</taxon>
        <taxon>Gunneridae</taxon>
        <taxon>Pentapetalae</taxon>
        <taxon>asterids</taxon>
        <taxon>lamiids</taxon>
        <taxon>Solanales</taxon>
        <taxon>Solanaceae</taxon>
        <taxon>Solanoideae</taxon>
        <taxon>Datureae</taxon>
        <taxon>Datura</taxon>
    </lineage>
</organism>
<dbReference type="EMBL" id="JACEIK010003038">
    <property type="protein sequence ID" value="MCD9640047.1"/>
    <property type="molecule type" value="Genomic_DNA"/>
</dbReference>
<dbReference type="Proteomes" id="UP000823775">
    <property type="component" value="Unassembled WGS sequence"/>
</dbReference>
<sequence>MLTSKHNTLILFSKERSLRFDEVMYLMYNLCRLLVDLLVALATEFSLWNRAMCKDGNDVAVGSVRNGGNAAGKLGKLPHIDSRNVLMVTSMQVYVLFKYRAKLEKDTLTSSTNS</sequence>